<proteinExistence type="predicted"/>
<keyword evidence="1" id="KW-1133">Transmembrane helix</keyword>
<keyword evidence="1" id="KW-0472">Membrane</keyword>
<gene>
    <name evidence="2" type="ORF">ACFSBJ_08240</name>
</gene>
<name>A0ABD6CXH7_9EURY</name>
<dbReference type="AlphaFoldDB" id="A0ABD6CXH7"/>
<comment type="caution">
    <text evidence="2">The sequence shown here is derived from an EMBL/GenBank/DDBJ whole genome shotgun (WGS) entry which is preliminary data.</text>
</comment>
<feature type="transmembrane region" description="Helical" evidence="1">
    <location>
        <begin position="87"/>
        <end position="111"/>
    </location>
</feature>
<feature type="transmembrane region" description="Helical" evidence="1">
    <location>
        <begin position="54"/>
        <end position="75"/>
    </location>
</feature>
<feature type="transmembrane region" description="Helical" evidence="1">
    <location>
        <begin position="22"/>
        <end position="42"/>
    </location>
</feature>
<dbReference type="RefSeq" id="WP_256403993.1">
    <property type="nucleotide sequence ID" value="NZ_CP187151.1"/>
</dbReference>
<sequence>MPTDSYVFDPPRFSALWVERTVIPVVAVVAVLSILLGLLSLFRRDREQMVRWQRWTAAVALVGAGVGTLATVILVTSGPGATGDLSAAFNALIGVAFGLLALVLLFPGLVAWGGGYLRGDRPFLGAALVCGPVLPAIVVAVRVALDVDMGPVGSLPVALPVTAAVVVLGRDLWTRVD</sequence>
<dbReference type="Proteomes" id="UP001597075">
    <property type="component" value="Unassembled WGS sequence"/>
</dbReference>
<evidence type="ECO:0000313" key="3">
    <source>
        <dbReference type="Proteomes" id="UP001597075"/>
    </source>
</evidence>
<keyword evidence="1" id="KW-0812">Transmembrane</keyword>
<dbReference type="EMBL" id="JBHUDL010000010">
    <property type="protein sequence ID" value="MFD1633720.1"/>
    <property type="molecule type" value="Genomic_DNA"/>
</dbReference>
<evidence type="ECO:0000256" key="1">
    <source>
        <dbReference type="SAM" id="Phobius"/>
    </source>
</evidence>
<keyword evidence="3" id="KW-1185">Reference proteome</keyword>
<feature type="transmembrane region" description="Helical" evidence="1">
    <location>
        <begin position="123"/>
        <end position="145"/>
    </location>
</feature>
<accession>A0ABD6CXH7</accession>
<evidence type="ECO:0000313" key="2">
    <source>
        <dbReference type="EMBL" id="MFD1633720.1"/>
    </source>
</evidence>
<reference evidence="2 3" key="1">
    <citation type="journal article" date="2019" name="Int. J. Syst. Evol. Microbiol.">
        <title>The Global Catalogue of Microorganisms (GCM) 10K type strain sequencing project: providing services to taxonomists for standard genome sequencing and annotation.</title>
        <authorList>
            <consortium name="The Broad Institute Genomics Platform"/>
            <consortium name="The Broad Institute Genome Sequencing Center for Infectious Disease"/>
            <person name="Wu L."/>
            <person name="Ma J."/>
        </authorList>
    </citation>
    <scope>NUCLEOTIDE SEQUENCE [LARGE SCALE GENOMIC DNA]</scope>
    <source>
        <strain evidence="2 3">CGMCC 1.10594</strain>
    </source>
</reference>
<feature type="transmembrane region" description="Helical" evidence="1">
    <location>
        <begin position="157"/>
        <end position="173"/>
    </location>
</feature>
<evidence type="ECO:0008006" key="4">
    <source>
        <dbReference type="Google" id="ProtNLM"/>
    </source>
</evidence>
<protein>
    <recommendedName>
        <fullName evidence="4">DUF1109 domain-containing protein</fullName>
    </recommendedName>
</protein>
<organism evidence="2 3">
    <name type="scientific">Haloplanus ruber</name>
    <dbReference type="NCBI Taxonomy" id="869892"/>
    <lineage>
        <taxon>Archaea</taxon>
        <taxon>Methanobacteriati</taxon>
        <taxon>Methanobacteriota</taxon>
        <taxon>Stenosarchaea group</taxon>
        <taxon>Halobacteria</taxon>
        <taxon>Halobacteriales</taxon>
        <taxon>Haloferacaceae</taxon>
        <taxon>Haloplanus</taxon>
    </lineage>
</organism>